<accession>A0AAV4NZB2</accession>
<keyword evidence="2" id="KW-1185">Reference proteome</keyword>
<name>A0AAV4NZB2_CAEEX</name>
<evidence type="ECO:0000313" key="1">
    <source>
        <dbReference type="EMBL" id="GIX89655.1"/>
    </source>
</evidence>
<sequence>MQPINNNVGCMLSGLHNRKTPAVREREGCLFADYIYRLNAHCGESRDVFRNDHSAWSGFRFGKKCFCLPLCNTYCQHFVLSLDRGYK</sequence>
<dbReference type="AlphaFoldDB" id="A0AAV4NZB2"/>
<organism evidence="1 2">
    <name type="scientific">Caerostris extrusa</name>
    <name type="common">Bark spider</name>
    <name type="synonym">Caerostris bankana</name>
    <dbReference type="NCBI Taxonomy" id="172846"/>
    <lineage>
        <taxon>Eukaryota</taxon>
        <taxon>Metazoa</taxon>
        <taxon>Ecdysozoa</taxon>
        <taxon>Arthropoda</taxon>
        <taxon>Chelicerata</taxon>
        <taxon>Arachnida</taxon>
        <taxon>Araneae</taxon>
        <taxon>Araneomorphae</taxon>
        <taxon>Entelegynae</taxon>
        <taxon>Araneoidea</taxon>
        <taxon>Araneidae</taxon>
        <taxon>Caerostris</taxon>
    </lineage>
</organism>
<dbReference type="EMBL" id="BPLR01003879">
    <property type="protein sequence ID" value="GIX89655.1"/>
    <property type="molecule type" value="Genomic_DNA"/>
</dbReference>
<proteinExistence type="predicted"/>
<protein>
    <submittedName>
        <fullName evidence="1">Uncharacterized protein</fullName>
    </submittedName>
</protein>
<gene>
    <name evidence="1" type="ORF">CEXT_9441</name>
</gene>
<comment type="caution">
    <text evidence="1">The sequence shown here is derived from an EMBL/GenBank/DDBJ whole genome shotgun (WGS) entry which is preliminary data.</text>
</comment>
<reference evidence="1 2" key="1">
    <citation type="submission" date="2021-06" db="EMBL/GenBank/DDBJ databases">
        <title>Caerostris extrusa draft genome.</title>
        <authorList>
            <person name="Kono N."/>
            <person name="Arakawa K."/>
        </authorList>
    </citation>
    <scope>NUCLEOTIDE SEQUENCE [LARGE SCALE GENOMIC DNA]</scope>
</reference>
<evidence type="ECO:0000313" key="2">
    <source>
        <dbReference type="Proteomes" id="UP001054945"/>
    </source>
</evidence>
<dbReference type="Proteomes" id="UP001054945">
    <property type="component" value="Unassembled WGS sequence"/>
</dbReference>